<dbReference type="Pfam" id="PF00481">
    <property type="entry name" value="PP2C"/>
    <property type="match status" value="1"/>
</dbReference>
<evidence type="ECO:0000313" key="2">
    <source>
        <dbReference type="EMBL" id="KAF9601936.1"/>
    </source>
</evidence>
<comment type="caution">
    <text evidence="2">The sequence shown here is derived from an EMBL/GenBank/DDBJ whole genome shotgun (WGS) entry which is preliminary data.</text>
</comment>
<dbReference type="PROSITE" id="PS51746">
    <property type="entry name" value="PPM_2"/>
    <property type="match status" value="1"/>
</dbReference>
<dbReference type="AlphaFoldDB" id="A0A835HLR3"/>
<evidence type="ECO:0000259" key="1">
    <source>
        <dbReference type="PROSITE" id="PS51746"/>
    </source>
</evidence>
<dbReference type="SUPFAM" id="SSF81606">
    <property type="entry name" value="PP2C-like"/>
    <property type="match status" value="1"/>
</dbReference>
<dbReference type="Gene3D" id="3.60.40.10">
    <property type="entry name" value="PPM-type phosphatase domain"/>
    <property type="match status" value="1"/>
</dbReference>
<dbReference type="InterPro" id="IPR036457">
    <property type="entry name" value="PPM-type-like_dom_sf"/>
</dbReference>
<dbReference type="PANTHER" id="PTHR47992">
    <property type="entry name" value="PROTEIN PHOSPHATASE"/>
    <property type="match status" value="1"/>
</dbReference>
<protein>
    <recommendedName>
        <fullName evidence="1">PPM-type phosphatase domain-containing protein</fullName>
    </recommendedName>
</protein>
<evidence type="ECO:0000313" key="3">
    <source>
        <dbReference type="Proteomes" id="UP000631114"/>
    </source>
</evidence>
<dbReference type="CDD" id="cd00143">
    <property type="entry name" value="PP2Cc"/>
    <property type="match status" value="1"/>
</dbReference>
<dbReference type="SMART" id="SM00332">
    <property type="entry name" value="PP2Cc"/>
    <property type="match status" value="1"/>
</dbReference>
<dbReference type="InterPro" id="IPR001932">
    <property type="entry name" value="PPM-type_phosphatase-like_dom"/>
</dbReference>
<organism evidence="2 3">
    <name type="scientific">Coptis chinensis</name>
    <dbReference type="NCBI Taxonomy" id="261450"/>
    <lineage>
        <taxon>Eukaryota</taxon>
        <taxon>Viridiplantae</taxon>
        <taxon>Streptophyta</taxon>
        <taxon>Embryophyta</taxon>
        <taxon>Tracheophyta</taxon>
        <taxon>Spermatophyta</taxon>
        <taxon>Magnoliopsida</taxon>
        <taxon>Ranunculales</taxon>
        <taxon>Ranunculaceae</taxon>
        <taxon>Coptidoideae</taxon>
        <taxon>Coptis</taxon>
    </lineage>
</organism>
<feature type="domain" description="PPM-type phosphatase" evidence="1">
    <location>
        <begin position="68"/>
        <end position="354"/>
    </location>
</feature>
<dbReference type="OrthoDB" id="10264738at2759"/>
<gene>
    <name evidence="2" type="ORF">IFM89_024270</name>
</gene>
<reference evidence="2 3" key="1">
    <citation type="submission" date="2020-10" db="EMBL/GenBank/DDBJ databases">
        <title>The Coptis chinensis genome and diversification of protoberbering-type alkaloids.</title>
        <authorList>
            <person name="Wang B."/>
            <person name="Shu S."/>
            <person name="Song C."/>
            <person name="Liu Y."/>
        </authorList>
    </citation>
    <scope>NUCLEOTIDE SEQUENCE [LARGE SCALE GENOMIC DNA]</scope>
    <source>
        <strain evidence="2">HL-2020</strain>
        <tissue evidence="2">Leaf</tissue>
    </source>
</reference>
<dbReference type="EMBL" id="JADFTS010000006">
    <property type="protein sequence ID" value="KAF9601936.1"/>
    <property type="molecule type" value="Genomic_DNA"/>
</dbReference>
<keyword evidence="3" id="KW-1185">Reference proteome</keyword>
<proteinExistence type="predicted"/>
<sequence>MIRCDNNAAELLIAPLTREPHQKGQTFVFVGMGNCTSFASSEVKEDNDTHDNVLLMDETVHSNGCPKLVSIYSQQGTKEKNQDSALFYQGFGTEEQSFCGVFDGHGMNGHIVSKLVRNRLPGLILRQQKAFADEDYEETSSGEPVSSSEWRRACVSAFKVMDKEIKREKNLDCSWSGTTAVTIIMQGKDLIISNLGDSRAILGTISRNDELTAVQLTTDLKPDLPNESERIKKCNGRIFALQAEPSIQRVWLPNDDFPGIAMSRSFGDFGIKNYGIIAIPQMSFRRTTNKDQFVVLATDGVWDVLTNNEVASIVWSVKNGEKAAIAVVHAAVSAWKQRYPSTKIDDCTVICVFLQERSQDIHIVCKETNTSIN</sequence>
<accession>A0A835HLR3</accession>
<dbReference type="GO" id="GO:0004722">
    <property type="term" value="F:protein serine/threonine phosphatase activity"/>
    <property type="evidence" value="ECO:0007669"/>
    <property type="project" value="InterPro"/>
</dbReference>
<dbReference type="Proteomes" id="UP000631114">
    <property type="component" value="Unassembled WGS sequence"/>
</dbReference>
<name>A0A835HLR3_9MAGN</name>
<dbReference type="InterPro" id="IPR015655">
    <property type="entry name" value="PP2C"/>
</dbReference>